<dbReference type="PANTHER" id="PTHR11064:SF140">
    <property type="entry name" value="TRANSCRIPTION FACTOR CBF_NF-Y_ARCHAEAL HISTONE DOMAIN-CONTAINING PROTEIN"/>
    <property type="match status" value="1"/>
</dbReference>
<dbReference type="Proteomes" id="UP000886595">
    <property type="component" value="Unassembled WGS sequence"/>
</dbReference>
<evidence type="ECO:0000256" key="2">
    <source>
        <dbReference type="SAM" id="Phobius"/>
    </source>
</evidence>
<dbReference type="AlphaFoldDB" id="A0A8X7VVG6"/>
<keyword evidence="2" id="KW-0472">Membrane</keyword>
<gene>
    <name evidence="3" type="ORF">Bca52824_011887</name>
</gene>
<dbReference type="GO" id="GO:0001228">
    <property type="term" value="F:DNA-binding transcription activator activity, RNA polymerase II-specific"/>
    <property type="evidence" value="ECO:0007669"/>
    <property type="project" value="InterPro"/>
</dbReference>
<name>A0A8X7VVG6_BRACI</name>
<dbReference type="GO" id="GO:0016602">
    <property type="term" value="C:CCAAT-binding factor complex"/>
    <property type="evidence" value="ECO:0007669"/>
    <property type="project" value="InterPro"/>
</dbReference>
<evidence type="ECO:0000256" key="1">
    <source>
        <dbReference type="SAM" id="MobiDB-lite"/>
    </source>
</evidence>
<dbReference type="OrthoDB" id="1057175at2759"/>
<dbReference type="InterPro" id="IPR027113">
    <property type="entry name" value="Transc_fact_NFYB/HAP3"/>
</dbReference>
<dbReference type="Gene3D" id="1.10.20.10">
    <property type="entry name" value="Histone, subunit A"/>
    <property type="match status" value="1"/>
</dbReference>
<comment type="caution">
    <text evidence="3">The sequence shown here is derived from an EMBL/GenBank/DDBJ whole genome shotgun (WGS) entry which is preliminary data.</text>
</comment>
<dbReference type="SUPFAM" id="SSF47113">
    <property type="entry name" value="Histone-fold"/>
    <property type="match status" value="1"/>
</dbReference>
<proteinExistence type="predicted"/>
<dbReference type="PANTHER" id="PTHR11064">
    <property type="entry name" value="CCAAT-BINDING TRANSCRIPTION FACTOR-RELATED"/>
    <property type="match status" value="1"/>
</dbReference>
<accession>A0A8X7VVG6</accession>
<dbReference type="GO" id="GO:0046982">
    <property type="term" value="F:protein heterodimerization activity"/>
    <property type="evidence" value="ECO:0007669"/>
    <property type="project" value="InterPro"/>
</dbReference>
<dbReference type="GO" id="GO:0000978">
    <property type="term" value="F:RNA polymerase II cis-regulatory region sequence-specific DNA binding"/>
    <property type="evidence" value="ECO:0007669"/>
    <property type="project" value="TreeGrafter"/>
</dbReference>
<evidence type="ECO:0000313" key="4">
    <source>
        <dbReference type="Proteomes" id="UP000886595"/>
    </source>
</evidence>
<sequence>MSSSNDAYVGDKNKSAMPQQEPCMPPEQDHYLPIASVTRIMRNILPLEATEANDICKSELRTTISAGDIISAMSKLGFEDYVEPLSVLLIGTVFPKTDYGCSLRDESSSFDPAYGRSGIGFHGPPHHGPPHGPPLHSTLPYGPLPHGPPPPGPYGYSTLDQSMVIGGGGRYYPNSSDQDGTTGGGGGSSSSRNGMPFCDHCDDGGRYNRRAAPTMIIVLIVMFTTLGPILAPPTNRNASNPIPGMTEAEFRVKQVATKIFWAFSNSAFALALAAALVQVGKLACHGTSEVCEKFLSCL</sequence>
<evidence type="ECO:0000313" key="3">
    <source>
        <dbReference type="EMBL" id="KAG2318674.1"/>
    </source>
</evidence>
<dbReference type="EMBL" id="JAAMPC010000003">
    <property type="protein sequence ID" value="KAG2318674.1"/>
    <property type="molecule type" value="Genomic_DNA"/>
</dbReference>
<feature type="transmembrane region" description="Helical" evidence="2">
    <location>
        <begin position="212"/>
        <end position="231"/>
    </location>
</feature>
<keyword evidence="4" id="KW-1185">Reference proteome</keyword>
<organism evidence="3 4">
    <name type="scientific">Brassica carinata</name>
    <name type="common">Ethiopian mustard</name>
    <name type="synonym">Abyssinian cabbage</name>
    <dbReference type="NCBI Taxonomy" id="52824"/>
    <lineage>
        <taxon>Eukaryota</taxon>
        <taxon>Viridiplantae</taxon>
        <taxon>Streptophyta</taxon>
        <taxon>Embryophyta</taxon>
        <taxon>Tracheophyta</taxon>
        <taxon>Spermatophyta</taxon>
        <taxon>Magnoliopsida</taxon>
        <taxon>eudicotyledons</taxon>
        <taxon>Gunneridae</taxon>
        <taxon>Pentapetalae</taxon>
        <taxon>rosids</taxon>
        <taxon>malvids</taxon>
        <taxon>Brassicales</taxon>
        <taxon>Brassicaceae</taxon>
        <taxon>Brassiceae</taxon>
        <taxon>Brassica</taxon>
    </lineage>
</organism>
<keyword evidence="2" id="KW-1133">Transmembrane helix</keyword>
<keyword evidence="2" id="KW-0812">Transmembrane</keyword>
<feature type="region of interest" description="Disordered" evidence="1">
    <location>
        <begin position="167"/>
        <end position="195"/>
    </location>
</feature>
<feature type="transmembrane region" description="Helical" evidence="2">
    <location>
        <begin position="259"/>
        <end position="277"/>
    </location>
</feature>
<reference evidence="3 4" key="1">
    <citation type="submission" date="2020-02" db="EMBL/GenBank/DDBJ databases">
        <authorList>
            <person name="Ma Q."/>
            <person name="Huang Y."/>
            <person name="Song X."/>
            <person name="Pei D."/>
        </authorList>
    </citation>
    <scope>NUCLEOTIDE SEQUENCE [LARGE SCALE GENOMIC DNA]</scope>
    <source>
        <strain evidence="3">Sxm20200214</strain>
        <tissue evidence="3">Leaf</tissue>
    </source>
</reference>
<dbReference type="InterPro" id="IPR009072">
    <property type="entry name" value="Histone-fold"/>
</dbReference>
<protein>
    <submittedName>
        <fullName evidence="3">Uncharacterized protein</fullName>
    </submittedName>
</protein>
<feature type="region of interest" description="Disordered" evidence="1">
    <location>
        <begin position="1"/>
        <end position="23"/>
    </location>
</feature>